<feature type="domain" description="CAAX prenyl protease 2/Lysostaphin resistance protein A-like" evidence="2">
    <location>
        <begin position="82"/>
        <end position="175"/>
    </location>
</feature>
<evidence type="ECO:0000256" key="1">
    <source>
        <dbReference type="SAM" id="Phobius"/>
    </source>
</evidence>
<feature type="transmembrane region" description="Helical" evidence="1">
    <location>
        <begin position="161"/>
        <end position="180"/>
    </location>
</feature>
<protein>
    <recommendedName>
        <fullName evidence="2">CAAX prenyl protease 2/Lysostaphin resistance protein A-like domain-containing protein</fullName>
    </recommendedName>
</protein>
<evidence type="ECO:0000259" key="2">
    <source>
        <dbReference type="Pfam" id="PF02517"/>
    </source>
</evidence>
<dbReference type="GO" id="GO:0080120">
    <property type="term" value="P:CAAX-box protein maturation"/>
    <property type="evidence" value="ECO:0007669"/>
    <property type="project" value="UniProtKB-ARBA"/>
</dbReference>
<dbReference type="InterPro" id="IPR003675">
    <property type="entry name" value="Rce1/LyrA-like_dom"/>
</dbReference>
<feature type="transmembrane region" description="Helical" evidence="1">
    <location>
        <begin position="138"/>
        <end position="155"/>
    </location>
</feature>
<dbReference type="Proteomes" id="UP000316196">
    <property type="component" value="Unassembled WGS sequence"/>
</dbReference>
<evidence type="ECO:0000313" key="3">
    <source>
        <dbReference type="EMBL" id="TQL62876.1"/>
    </source>
</evidence>
<dbReference type="EMBL" id="VFOR01000001">
    <property type="protein sequence ID" value="TQL62876.1"/>
    <property type="molecule type" value="Genomic_DNA"/>
</dbReference>
<keyword evidence="1" id="KW-0472">Membrane</keyword>
<dbReference type="GO" id="GO:0004175">
    <property type="term" value="F:endopeptidase activity"/>
    <property type="evidence" value="ECO:0007669"/>
    <property type="project" value="UniProtKB-ARBA"/>
</dbReference>
<reference evidence="3 4" key="1">
    <citation type="submission" date="2019-06" db="EMBL/GenBank/DDBJ databases">
        <title>Sequencing the genomes of 1000 actinobacteria strains.</title>
        <authorList>
            <person name="Klenk H.-P."/>
        </authorList>
    </citation>
    <scope>NUCLEOTIDE SEQUENCE [LARGE SCALE GENOMIC DNA]</scope>
    <source>
        <strain evidence="3 4">DSM 8251</strain>
    </source>
</reference>
<dbReference type="RefSeq" id="WP_142092663.1">
    <property type="nucleotide sequence ID" value="NZ_BAAAMD010000001.1"/>
</dbReference>
<evidence type="ECO:0000313" key="4">
    <source>
        <dbReference type="Proteomes" id="UP000316196"/>
    </source>
</evidence>
<gene>
    <name evidence="3" type="ORF">FB460_0667</name>
</gene>
<organism evidence="3 4">
    <name type="scientific">Propioniferax innocua</name>
    <dbReference type="NCBI Taxonomy" id="1753"/>
    <lineage>
        <taxon>Bacteria</taxon>
        <taxon>Bacillati</taxon>
        <taxon>Actinomycetota</taxon>
        <taxon>Actinomycetes</taxon>
        <taxon>Propionibacteriales</taxon>
        <taxon>Propionibacteriaceae</taxon>
        <taxon>Propioniferax</taxon>
    </lineage>
</organism>
<dbReference type="Pfam" id="PF02517">
    <property type="entry name" value="Rce1-like"/>
    <property type="match status" value="1"/>
</dbReference>
<name>A0A542ZRF4_9ACTN</name>
<sequence>MVEFILFCVPTVIYVAVGSRRKGPGFLPMLRRAGVAWGKPAHYGWALLMMVPLLVVAWLTTQLIPTDAIQAQGVVVGQLTSVGAVLGVIARATGEEVFFRGFLGGLLMRRLGFWWGNLVQSLVFLVPHLMLLLIDTRMWPILPLQFAIGWLLGWLRHRADSFVPGAVVHSLTNLLAGFLLA</sequence>
<accession>A0A542ZRF4</accession>
<feature type="transmembrane region" description="Helical" evidence="1">
    <location>
        <begin position="73"/>
        <end position="92"/>
    </location>
</feature>
<comment type="caution">
    <text evidence="3">The sequence shown here is derived from an EMBL/GenBank/DDBJ whole genome shotgun (WGS) entry which is preliminary data.</text>
</comment>
<proteinExistence type="predicted"/>
<feature type="transmembrane region" description="Helical" evidence="1">
    <location>
        <begin position="42"/>
        <end position="61"/>
    </location>
</feature>
<keyword evidence="1" id="KW-0812">Transmembrane</keyword>
<feature type="transmembrane region" description="Helical" evidence="1">
    <location>
        <begin position="112"/>
        <end position="131"/>
    </location>
</feature>
<keyword evidence="4" id="KW-1185">Reference proteome</keyword>
<dbReference type="OrthoDB" id="4232at2"/>
<keyword evidence="1" id="KW-1133">Transmembrane helix</keyword>
<dbReference type="AlphaFoldDB" id="A0A542ZRF4"/>